<feature type="transmembrane region" description="Helical" evidence="1">
    <location>
        <begin position="264"/>
        <end position="284"/>
    </location>
</feature>
<feature type="transmembrane region" description="Helical" evidence="1">
    <location>
        <begin position="155"/>
        <end position="174"/>
    </location>
</feature>
<sequence>MNTRLFEQLHAEGLVSDSSFEKIKKDSDKKLISLHWDIKILLYLGVLLLSGGLGILIYKNIDSIGHQAILVFIALICASAFFYCINTKLPFATSKVESPNVYFDYVLLLACLTFMSFIAYLQFQYNVFGTRYGLATLIPMLVLFFSAYYFDHLGILSLAITNLAAWIGITVTPSQLLKANDFNSSTIIYTALFLGAFLIALAVISKMKAFKPHFEFTYSNFGTHLLFISCLAAMFHFDVLYLLWFLLLIALAYFFYTRSILNKSFYFLVITTLYTYIGMGYVVIQLLDSMRNFGMTSIYLGLMYFIASGIGLVFFLISSNRKIKAA</sequence>
<evidence type="ECO:0000313" key="4">
    <source>
        <dbReference type="Proteomes" id="UP000515344"/>
    </source>
</evidence>
<keyword evidence="4" id="KW-1185">Reference proteome</keyword>
<keyword evidence="1" id="KW-0472">Membrane</keyword>
<feature type="transmembrane region" description="Helical" evidence="1">
    <location>
        <begin position="40"/>
        <end position="58"/>
    </location>
</feature>
<dbReference type="EMBL" id="CP060007">
    <property type="protein sequence ID" value="QNA43771.1"/>
    <property type="molecule type" value="Genomic_DNA"/>
</dbReference>
<feature type="transmembrane region" description="Helical" evidence="1">
    <location>
        <begin position="296"/>
        <end position="317"/>
    </location>
</feature>
<evidence type="ECO:0000313" key="3">
    <source>
        <dbReference type="EMBL" id="QNA43771.1"/>
    </source>
</evidence>
<organism evidence="3 4">
    <name type="scientific">Lacibacter sediminis</name>
    <dbReference type="NCBI Taxonomy" id="2760713"/>
    <lineage>
        <taxon>Bacteria</taxon>
        <taxon>Pseudomonadati</taxon>
        <taxon>Bacteroidota</taxon>
        <taxon>Chitinophagia</taxon>
        <taxon>Chitinophagales</taxon>
        <taxon>Chitinophagaceae</taxon>
        <taxon>Lacibacter</taxon>
    </lineage>
</organism>
<dbReference type="AlphaFoldDB" id="A0A7G5XE68"/>
<reference evidence="4" key="1">
    <citation type="submission" date="2020-08" db="EMBL/GenBank/DDBJ databases">
        <title>Lacibacter sp. S13-6-6 genome sequencing.</title>
        <authorList>
            <person name="Jin L."/>
        </authorList>
    </citation>
    <scope>NUCLEOTIDE SEQUENCE [LARGE SCALE GENOMIC DNA]</scope>
    <source>
        <strain evidence="4">S13-6-6</strain>
    </source>
</reference>
<feature type="transmembrane region" description="Helical" evidence="1">
    <location>
        <begin position="105"/>
        <end position="123"/>
    </location>
</feature>
<dbReference type="Proteomes" id="UP000515344">
    <property type="component" value="Chromosome"/>
</dbReference>
<keyword evidence="1" id="KW-1133">Transmembrane helix</keyword>
<protein>
    <submittedName>
        <fullName evidence="3">DUF2157 domain-containing protein</fullName>
    </submittedName>
</protein>
<proteinExistence type="predicted"/>
<feature type="transmembrane region" description="Helical" evidence="1">
    <location>
        <begin position="241"/>
        <end position="257"/>
    </location>
</feature>
<feature type="transmembrane region" description="Helical" evidence="1">
    <location>
        <begin position="129"/>
        <end position="150"/>
    </location>
</feature>
<feature type="transmembrane region" description="Helical" evidence="1">
    <location>
        <begin position="186"/>
        <end position="204"/>
    </location>
</feature>
<feature type="domain" description="DUF2157" evidence="2">
    <location>
        <begin position="8"/>
        <end position="152"/>
    </location>
</feature>
<gene>
    <name evidence="3" type="ORF">H4075_17055</name>
</gene>
<evidence type="ECO:0000259" key="2">
    <source>
        <dbReference type="Pfam" id="PF09925"/>
    </source>
</evidence>
<dbReference type="RefSeq" id="WP_182802033.1">
    <property type="nucleotide sequence ID" value="NZ_CP060007.1"/>
</dbReference>
<feature type="transmembrane region" description="Helical" evidence="1">
    <location>
        <begin position="216"/>
        <end position="235"/>
    </location>
</feature>
<keyword evidence="1" id="KW-0812">Transmembrane</keyword>
<dbReference type="Pfam" id="PF09925">
    <property type="entry name" value="DUF2157"/>
    <property type="match status" value="1"/>
</dbReference>
<feature type="transmembrane region" description="Helical" evidence="1">
    <location>
        <begin position="64"/>
        <end position="85"/>
    </location>
</feature>
<evidence type="ECO:0000256" key="1">
    <source>
        <dbReference type="SAM" id="Phobius"/>
    </source>
</evidence>
<dbReference type="KEGG" id="lacs:H4075_17055"/>
<accession>A0A7G5XE68</accession>
<name>A0A7G5XE68_9BACT</name>
<dbReference type="InterPro" id="IPR018677">
    <property type="entry name" value="DUF2157"/>
</dbReference>